<evidence type="ECO:0000313" key="2">
    <source>
        <dbReference type="Proteomes" id="UP000693946"/>
    </source>
</evidence>
<proteinExistence type="predicted"/>
<dbReference type="Proteomes" id="UP000693946">
    <property type="component" value="Unassembled WGS sequence"/>
</dbReference>
<name>A0AAV6PCM0_SOLSE</name>
<sequence length="88" mass="10346">FQCSLLENTLTLTLRSRCRHFNSSRRRTDAGGRSRMEVTMTSVAAEYEHMEIQQQYSEGVNNRWDTDEWDNENSSARLFERSRIKALA</sequence>
<organism evidence="1 2">
    <name type="scientific">Solea senegalensis</name>
    <name type="common">Senegalese sole</name>
    <dbReference type="NCBI Taxonomy" id="28829"/>
    <lineage>
        <taxon>Eukaryota</taxon>
        <taxon>Metazoa</taxon>
        <taxon>Chordata</taxon>
        <taxon>Craniata</taxon>
        <taxon>Vertebrata</taxon>
        <taxon>Euteleostomi</taxon>
        <taxon>Actinopterygii</taxon>
        <taxon>Neopterygii</taxon>
        <taxon>Teleostei</taxon>
        <taxon>Neoteleostei</taxon>
        <taxon>Acanthomorphata</taxon>
        <taxon>Carangaria</taxon>
        <taxon>Pleuronectiformes</taxon>
        <taxon>Pleuronectoidei</taxon>
        <taxon>Soleidae</taxon>
        <taxon>Solea</taxon>
    </lineage>
</organism>
<dbReference type="AlphaFoldDB" id="A0AAV6PCM0"/>
<feature type="non-terminal residue" evidence="1">
    <location>
        <position position="1"/>
    </location>
</feature>
<protein>
    <submittedName>
        <fullName evidence="1">Uncharacterized protein</fullName>
    </submittedName>
</protein>
<comment type="caution">
    <text evidence="1">The sequence shown here is derived from an EMBL/GenBank/DDBJ whole genome shotgun (WGS) entry which is preliminary data.</text>
</comment>
<evidence type="ECO:0000313" key="1">
    <source>
        <dbReference type="EMBL" id="KAG7453610.1"/>
    </source>
</evidence>
<dbReference type="EMBL" id="JAGKHQ010001831">
    <property type="protein sequence ID" value="KAG7453610.1"/>
    <property type="molecule type" value="Genomic_DNA"/>
</dbReference>
<reference evidence="1 2" key="1">
    <citation type="journal article" date="2021" name="Sci. Rep.">
        <title>Chromosome anchoring in Senegalese sole (Solea senegalensis) reveals sex-associated markers and genome rearrangements in flatfish.</title>
        <authorList>
            <person name="Guerrero-Cozar I."/>
            <person name="Gomez-Garrido J."/>
            <person name="Berbel C."/>
            <person name="Martinez-Blanch J.F."/>
            <person name="Alioto T."/>
            <person name="Claros M.G."/>
            <person name="Gagnaire P.A."/>
            <person name="Manchado M."/>
        </authorList>
    </citation>
    <scope>NUCLEOTIDE SEQUENCE [LARGE SCALE GENOMIC DNA]</scope>
    <source>
        <strain evidence="1">Sse05_10M</strain>
    </source>
</reference>
<feature type="non-terminal residue" evidence="1">
    <location>
        <position position="88"/>
    </location>
</feature>
<accession>A0AAV6PCM0</accession>
<keyword evidence="2" id="KW-1185">Reference proteome</keyword>
<gene>
    <name evidence="1" type="ORF">JOB18_005992</name>
</gene>